<evidence type="ECO:0000313" key="3">
    <source>
        <dbReference type="Proteomes" id="UP000310374"/>
    </source>
</evidence>
<dbReference type="Gene3D" id="3.60.60.10">
    <property type="entry name" value="Penicillin V Acylase, Chain A"/>
    <property type="match status" value="2"/>
</dbReference>
<proteinExistence type="predicted"/>
<protein>
    <submittedName>
        <fullName evidence="2">AAT-domain-containing protein</fullName>
    </submittedName>
</protein>
<reference evidence="2 3" key="1">
    <citation type="submission" date="2018-10" db="EMBL/GenBank/DDBJ databases">
        <title>Fifty Aureobasidium pullulans genomes reveal a recombining polyextremotolerant generalist.</title>
        <authorList>
            <person name="Gostincar C."/>
            <person name="Turk M."/>
            <person name="Zajc J."/>
            <person name="Gunde-Cimerman N."/>
        </authorList>
    </citation>
    <scope>NUCLEOTIDE SEQUENCE [LARGE SCALE GENOMIC DNA]</scope>
    <source>
        <strain evidence="2 3">EXF-10081</strain>
    </source>
</reference>
<evidence type="ECO:0000313" key="2">
    <source>
        <dbReference type="EMBL" id="THX31917.1"/>
    </source>
</evidence>
<dbReference type="PANTHER" id="PTHR34180:SF1">
    <property type="entry name" value="BETA-ALANYL-DOPAMINE_CARCININE HYDROLASE"/>
    <property type="match status" value="1"/>
</dbReference>
<dbReference type="InterPro" id="IPR047794">
    <property type="entry name" value="C45_proenzyme-like"/>
</dbReference>
<gene>
    <name evidence="2" type="ORF">D6D12_02585</name>
</gene>
<dbReference type="Pfam" id="PF03417">
    <property type="entry name" value="AAT"/>
    <property type="match status" value="1"/>
</dbReference>
<feature type="domain" description="Peptidase C45 hydrolase" evidence="1">
    <location>
        <begin position="106"/>
        <end position="217"/>
    </location>
</feature>
<dbReference type="AlphaFoldDB" id="A0AB74K119"/>
<dbReference type="Proteomes" id="UP000310374">
    <property type="component" value="Unassembled WGS sequence"/>
</dbReference>
<organism evidence="2 3">
    <name type="scientific">Aureobasidium pullulans</name>
    <name type="common">Black yeast</name>
    <name type="synonym">Pullularia pullulans</name>
    <dbReference type="NCBI Taxonomy" id="5580"/>
    <lineage>
        <taxon>Eukaryota</taxon>
        <taxon>Fungi</taxon>
        <taxon>Dikarya</taxon>
        <taxon>Ascomycota</taxon>
        <taxon>Pezizomycotina</taxon>
        <taxon>Dothideomycetes</taxon>
        <taxon>Dothideomycetidae</taxon>
        <taxon>Dothideales</taxon>
        <taxon>Saccotheciaceae</taxon>
        <taxon>Aureobasidium</taxon>
    </lineage>
</organism>
<evidence type="ECO:0000259" key="1">
    <source>
        <dbReference type="Pfam" id="PF03417"/>
    </source>
</evidence>
<dbReference type="InterPro" id="IPR047801">
    <property type="entry name" value="Peptidase_C45"/>
</dbReference>
<comment type="caution">
    <text evidence="2">The sequence shown here is derived from an EMBL/GenBank/DDBJ whole genome shotgun (WGS) entry which is preliminary data.</text>
</comment>
<dbReference type="EMBL" id="QZAT01000019">
    <property type="protein sequence ID" value="THX31917.1"/>
    <property type="molecule type" value="Genomic_DNA"/>
</dbReference>
<dbReference type="Gene3D" id="1.10.10.2120">
    <property type="match status" value="1"/>
</dbReference>
<dbReference type="InterPro" id="IPR005079">
    <property type="entry name" value="Peptidase_C45_hydrolase"/>
</dbReference>
<dbReference type="PANTHER" id="PTHR34180">
    <property type="entry name" value="PEPTIDASE C45"/>
    <property type="match status" value="1"/>
</dbReference>
<accession>A0AB74K119</accession>
<sequence length="276" mass="30462">MLEITCKGTPYEIGYQHGSQAASQIKGSISFYTSLFQQNVKISWPEVQKTALEFEDVIRENWPEYLEEMRGIADGAGKSLSDIIALNVRTEINFGLFSDGCTALSWLHEDSSILAQNWDWMTEQKANLILLTIEQSPKPTIKMVTEAGLIGKIGLNSSGVGVCLNAIRAKGMDASRIPCHLALRLILDSNSVTEAVDELKKFGVASSCHMLIADANGRVQELFKDEKNYPFAICRAEEQGNHSGTLFNIVMDLKARKASVILGRPTEPEGLYEIGF</sequence>
<dbReference type="NCBIfam" id="NF040521">
    <property type="entry name" value="C45_proenzyme"/>
    <property type="match status" value="1"/>
</dbReference>
<name>A0AB74K119_AURPU</name>